<evidence type="ECO:0000313" key="1">
    <source>
        <dbReference type="EMBL" id="CAG8615426.1"/>
    </source>
</evidence>
<protein>
    <submittedName>
        <fullName evidence="1">4717_t:CDS:1</fullName>
    </submittedName>
</protein>
<gene>
    <name evidence="1" type="ORF">DHETER_LOCUS7804</name>
</gene>
<proteinExistence type="predicted"/>
<dbReference type="Proteomes" id="UP000789702">
    <property type="component" value="Unassembled WGS sequence"/>
</dbReference>
<sequence length="153" mass="18035">KNFWKDVEHRMANIIPDLMKYQLNRTMAKGINKYFDRQKIIIGGGSVKCLFVFDEACILVNQKVEIAKEGSQLFKPFYLLDTVDINMEMINTNREFKYVSKLKESENPQYFFQYKRPLWGALLLPSDEVKGFKPEHIIELAIDKLIGRKSFIY</sequence>
<reference evidence="1" key="1">
    <citation type="submission" date="2021-06" db="EMBL/GenBank/DDBJ databases">
        <authorList>
            <person name="Kallberg Y."/>
            <person name="Tangrot J."/>
            <person name="Rosling A."/>
        </authorList>
    </citation>
    <scope>NUCLEOTIDE SEQUENCE</scope>
    <source>
        <strain evidence="1">IL203A</strain>
    </source>
</reference>
<evidence type="ECO:0000313" key="2">
    <source>
        <dbReference type="Proteomes" id="UP000789702"/>
    </source>
</evidence>
<keyword evidence="2" id="KW-1185">Reference proteome</keyword>
<comment type="caution">
    <text evidence="1">The sequence shown here is derived from an EMBL/GenBank/DDBJ whole genome shotgun (WGS) entry which is preliminary data.</text>
</comment>
<dbReference type="EMBL" id="CAJVPU010011520">
    <property type="protein sequence ID" value="CAG8615426.1"/>
    <property type="molecule type" value="Genomic_DNA"/>
</dbReference>
<feature type="non-terminal residue" evidence="1">
    <location>
        <position position="1"/>
    </location>
</feature>
<organism evidence="1 2">
    <name type="scientific">Dentiscutata heterogama</name>
    <dbReference type="NCBI Taxonomy" id="1316150"/>
    <lineage>
        <taxon>Eukaryota</taxon>
        <taxon>Fungi</taxon>
        <taxon>Fungi incertae sedis</taxon>
        <taxon>Mucoromycota</taxon>
        <taxon>Glomeromycotina</taxon>
        <taxon>Glomeromycetes</taxon>
        <taxon>Diversisporales</taxon>
        <taxon>Gigasporaceae</taxon>
        <taxon>Dentiscutata</taxon>
    </lineage>
</organism>
<accession>A0ACA9MV59</accession>
<name>A0ACA9MV59_9GLOM</name>